<feature type="transmembrane region" description="Helical" evidence="1">
    <location>
        <begin position="12"/>
        <end position="32"/>
    </location>
</feature>
<keyword evidence="1" id="KW-0812">Transmembrane</keyword>
<reference evidence="2" key="1">
    <citation type="journal article" date="2015" name="Nature">
        <title>Complex archaea that bridge the gap between prokaryotes and eukaryotes.</title>
        <authorList>
            <person name="Spang A."/>
            <person name="Saw J.H."/>
            <person name="Jorgensen S.L."/>
            <person name="Zaremba-Niedzwiedzka K."/>
            <person name="Martijn J."/>
            <person name="Lind A.E."/>
            <person name="van Eijk R."/>
            <person name="Schleper C."/>
            <person name="Guy L."/>
            <person name="Ettema T.J."/>
        </authorList>
    </citation>
    <scope>NUCLEOTIDE SEQUENCE</scope>
</reference>
<evidence type="ECO:0000313" key="2">
    <source>
        <dbReference type="EMBL" id="KKN54424.1"/>
    </source>
</evidence>
<evidence type="ECO:0000256" key="1">
    <source>
        <dbReference type="SAM" id="Phobius"/>
    </source>
</evidence>
<protein>
    <submittedName>
        <fullName evidence="2">Uncharacterized protein</fullName>
    </submittedName>
</protein>
<name>A0A0F9RI18_9ZZZZ</name>
<comment type="caution">
    <text evidence="2">The sequence shown here is derived from an EMBL/GenBank/DDBJ whole genome shotgun (WGS) entry which is preliminary data.</text>
</comment>
<dbReference type="EMBL" id="LAZR01000929">
    <property type="protein sequence ID" value="KKN54424.1"/>
    <property type="molecule type" value="Genomic_DNA"/>
</dbReference>
<accession>A0A0F9RI18</accession>
<dbReference type="AlphaFoldDB" id="A0A0F9RI18"/>
<feature type="non-terminal residue" evidence="2">
    <location>
        <position position="1"/>
    </location>
</feature>
<organism evidence="2">
    <name type="scientific">marine sediment metagenome</name>
    <dbReference type="NCBI Taxonomy" id="412755"/>
    <lineage>
        <taxon>unclassified sequences</taxon>
        <taxon>metagenomes</taxon>
        <taxon>ecological metagenomes</taxon>
    </lineage>
</organism>
<gene>
    <name evidence="2" type="ORF">LCGC14_0592220</name>
</gene>
<keyword evidence="1" id="KW-0472">Membrane</keyword>
<sequence length="33" mass="3400">EQTMAPQDRLELIAMGGQAAVALVAMMVLAQAA</sequence>
<keyword evidence="1" id="KW-1133">Transmembrane helix</keyword>
<proteinExistence type="predicted"/>